<dbReference type="EMBL" id="CM000760">
    <property type="protein sequence ID" value="OQU91547.1"/>
    <property type="molecule type" value="Genomic_DNA"/>
</dbReference>
<keyword evidence="1" id="KW-0812">Transmembrane</keyword>
<feature type="transmembrane region" description="Helical" evidence="1">
    <location>
        <begin position="20"/>
        <end position="40"/>
    </location>
</feature>
<sequence length="98" mass="11129">MAVFLLIQPKTQSMDAKECFFSHTIMYLAYCFNYCFGISYASPKSIDTKECSTYMCGGEDRQPDTMRISSMAKYHVIHSITEPTDQASEAPSQRQFNG</sequence>
<keyword evidence="1" id="KW-0472">Membrane</keyword>
<reference evidence="3" key="2">
    <citation type="journal article" date="2018" name="Plant J.">
        <title>The Sorghum bicolor reference genome: improved assembly, gene annotations, a transcriptome atlas, and signatures of genome organization.</title>
        <authorList>
            <person name="McCormick R.F."/>
            <person name="Truong S.K."/>
            <person name="Sreedasyam A."/>
            <person name="Jenkins J."/>
            <person name="Shu S."/>
            <person name="Sims D."/>
            <person name="Kennedy M."/>
            <person name="Amirebrahimi M."/>
            <person name="Weers B.D."/>
            <person name="McKinley B."/>
            <person name="Mattison A."/>
            <person name="Morishige D.T."/>
            <person name="Grimwood J."/>
            <person name="Schmutz J."/>
            <person name="Mullet J.E."/>
        </authorList>
    </citation>
    <scope>NUCLEOTIDE SEQUENCE [LARGE SCALE GENOMIC DNA]</scope>
    <source>
        <strain evidence="3">cv. BTx623</strain>
    </source>
</reference>
<evidence type="ECO:0000313" key="3">
    <source>
        <dbReference type="Proteomes" id="UP000000768"/>
    </source>
</evidence>
<dbReference type="InParanoid" id="A0A1Z5S6I0"/>
<dbReference type="Gramene" id="OQU91547">
    <property type="protein sequence ID" value="OQU91547"/>
    <property type="gene ID" value="SORBI_3001G202550"/>
</dbReference>
<reference evidence="2 3" key="1">
    <citation type="journal article" date="2009" name="Nature">
        <title>The Sorghum bicolor genome and the diversification of grasses.</title>
        <authorList>
            <person name="Paterson A.H."/>
            <person name="Bowers J.E."/>
            <person name="Bruggmann R."/>
            <person name="Dubchak I."/>
            <person name="Grimwood J."/>
            <person name="Gundlach H."/>
            <person name="Haberer G."/>
            <person name="Hellsten U."/>
            <person name="Mitros T."/>
            <person name="Poliakov A."/>
            <person name="Schmutz J."/>
            <person name="Spannagl M."/>
            <person name="Tang H."/>
            <person name="Wang X."/>
            <person name="Wicker T."/>
            <person name="Bharti A.K."/>
            <person name="Chapman J."/>
            <person name="Feltus F.A."/>
            <person name="Gowik U."/>
            <person name="Grigoriev I.V."/>
            <person name="Lyons E."/>
            <person name="Maher C.A."/>
            <person name="Martis M."/>
            <person name="Narechania A."/>
            <person name="Otillar R.P."/>
            <person name="Penning B.W."/>
            <person name="Salamov A.A."/>
            <person name="Wang Y."/>
            <person name="Zhang L."/>
            <person name="Carpita N.C."/>
            <person name="Freeling M."/>
            <person name="Gingle A.R."/>
            <person name="Hash C.T."/>
            <person name="Keller B."/>
            <person name="Klein P."/>
            <person name="Kresovich S."/>
            <person name="McCann M.C."/>
            <person name="Ming R."/>
            <person name="Peterson D.G."/>
            <person name="Mehboob-ur-Rahman"/>
            <person name="Ware D."/>
            <person name="Westhoff P."/>
            <person name="Mayer K.F."/>
            <person name="Messing J."/>
            <person name="Rokhsar D.S."/>
        </authorList>
    </citation>
    <scope>NUCLEOTIDE SEQUENCE [LARGE SCALE GENOMIC DNA]</scope>
    <source>
        <strain evidence="3">cv. BTx623</strain>
    </source>
</reference>
<protein>
    <submittedName>
        <fullName evidence="2">Uncharacterized protein</fullName>
    </submittedName>
</protein>
<dbReference type="AlphaFoldDB" id="A0A1Z5S6I0"/>
<evidence type="ECO:0000256" key="1">
    <source>
        <dbReference type="SAM" id="Phobius"/>
    </source>
</evidence>
<name>A0A1Z5S6I0_SORBI</name>
<proteinExistence type="predicted"/>
<keyword evidence="1" id="KW-1133">Transmembrane helix</keyword>
<evidence type="ECO:0000313" key="2">
    <source>
        <dbReference type="EMBL" id="OQU91547.1"/>
    </source>
</evidence>
<dbReference type="Proteomes" id="UP000000768">
    <property type="component" value="Chromosome 1"/>
</dbReference>
<keyword evidence="3" id="KW-1185">Reference proteome</keyword>
<gene>
    <name evidence="2" type="ORF">SORBI_3001G202550</name>
</gene>
<accession>A0A1Z5S6I0</accession>
<organism evidence="2 3">
    <name type="scientific">Sorghum bicolor</name>
    <name type="common">Sorghum</name>
    <name type="synonym">Sorghum vulgare</name>
    <dbReference type="NCBI Taxonomy" id="4558"/>
    <lineage>
        <taxon>Eukaryota</taxon>
        <taxon>Viridiplantae</taxon>
        <taxon>Streptophyta</taxon>
        <taxon>Embryophyta</taxon>
        <taxon>Tracheophyta</taxon>
        <taxon>Spermatophyta</taxon>
        <taxon>Magnoliopsida</taxon>
        <taxon>Liliopsida</taxon>
        <taxon>Poales</taxon>
        <taxon>Poaceae</taxon>
        <taxon>PACMAD clade</taxon>
        <taxon>Panicoideae</taxon>
        <taxon>Andropogonodae</taxon>
        <taxon>Andropogoneae</taxon>
        <taxon>Sorghinae</taxon>
        <taxon>Sorghum</taxon>
    </lineage>
</organism>